<dbReference type="Proteomes" id="UP000193224">
    <property type="component" value="Unassembled WGS sequence"/>
</dbReference>
<dbReference type="PANTHER" id="PTHR44591">
    <property type="entry name" value="STRESS RESPONSE REGULATOR PROTEIN 1"/>
    <property type="match status" value="1"/>
</dbReference>
<dbReference type="SMART" id="SM00448">
    <property type="entry name" value="REC"/>
    <property type="match status" value="1"/>
</dbReference>
<dbReference type="CDD" id="cd00156">
    <property type="entry name" value="REC"/>
    <property type="match status" value="1"/>
</dbReference>
<evidence type="ECO:0000313" key="5">
    <source>
        <dbReference type="Proteomes" id="UP000193224"/>
    </source>
</evidence>
<dbReference type="GO" id="GO:0000160">
    <property type="term" value="P:phosphorelay signal transduction system"/>
    <property type="evidence" value="ECO:0007669"/>
    <property type="project" value="InterPro"/>
</dbReference>
<dbReference type="PANTHER" id="PTHR44591:SF3">
    <property type="entry name" value="RESPONSE REGULATORY DOMAIN-CONTAINING PROTEIN"/>
    <property type="match status" value="1"/>
</dbReference>
<dbReference type="RefSeq" id="WP_085798463.1">
    <property type="nucleotide sequence ID" value="NZ_FWXB01000001.1"/>
</dbReference>
<dbReference type="SUPFAM" id="SSF52172">
    <property type="entry name" value="CheY-like"/>
    <property type="match status" value="1"/>
</dbReference>
<dbReference type="InterPro" id="IPR050595">
    <property type="entry name" value="Bact_response_regulator"/>
</dbReference>
<evidence type="ECO:0000259" key="3">
    <source>
        <dbReference type="PROSITE" id="PS50110"/>
    </source>
</evidence>
<evidence type="ECO:0000256" key="1">
    <source>
        <dbReference type="ARBA" id="ARBA00022553"/>
    </source>
</evidence>
<dbReference type="OrthoDB" id="7831674at2"/>
<dbReference type="Pfam" id="PF00072">
    <property type="entry name" value="Response_reg"/>
    <property type="match status" value="1"/>
</dbReference>
<sequence>MDDLSDLPPMRMPTSNRPLLGMTVLVVEDSRFTCEALRLMCLRSGARIRRADCLRSARRHLRVYRPSIAIVDLGLPDGSGTDLIEDLNNATPRVGVIMATSGDDNLEGAALAAGADGFLAKPLSSVGAFQQAILDKLPADRRPSGPRVLSDDVINPDPVAYRDDMSHVANLLDDHQEGPVLDYVLQFLGGVARSADDHPLEEAATELADSLADKTALPAKFARLAGLVQERLNQRIAI</sequence>
<dbReference type="InterPro" id="IPR011006">
    <property type="entry name" value="CheY-like_superfamily"/>
</dbReference>
<keyword evidence="1 2" id="KW-0597">Phosphoprotein</keyword>
<dbReference type="PROSITE" id="PS50110">
    <property type="entry name" value="RESPONSE_REGULATORY"/>
    <property type="match status" value="1"/>
</dbReference>
<organism evidence="4 5">
    <name type="scientific">Roseovarius aestuarii</name>
    <dbReference type="NCBI Taxonomy" id="475083"/>
    <lineage>
        <taxon>Bacteria</taxon>
        <taxon>Pseudomonadati</taxon>
        <taxon>Pseudomonadota</taxon>
        <taxon>Alphaproteobacteria</taxon>
        <taxon>Rhodobacterales</taxon>
        <taxon>Roseobacteraceae</taxon>
        <taxon>Roseovarius</taxon>
    </lineage>
</organism>
<dbReference type="AlphaFoldDB" id="A0A1X7BLT4"/>
<evidence type="ECO:0000313" key="4">
    <source>
        <dbReference type="EMBL" id="SMC10504.1"/>
    </source>
</evidence>
<proteinExistence type="predicted"/>
<keyword evidence="5" id="KW-1185">Reference proteome</keyword>
<dbReference type="EMBL" id="FWXB01000001">
    <property type="protein sequence ID" value="SMC10504.1"/>
    <property type="molecule type" value="Genomic_DNA"/>
</dbReference>
<dbReference type="InterPro" id="IPR001789">
    <property type="entry name" value="Sig_transdc_resp-reg_receiver"/>
</dbReference>
<gene>
    <name evidence="4" type="primary">phoP_1</name>
    <name evidence="4" type="ORF">ROA7745_00311</name>
</gene>
<evidence type="ECO:0000256" key="2">
    <source>
        <dbReference type="PROSITE-ProRule" id="PRU00169"/>
    </source>
</evidence>
<dbReference type="Gene3D" id="3.40.50.2300">
    <property type="match status" value="1"/>
</dbReference>
<name>A0A1X7BLT4_9RHOB</name>
<accession>A0A1X7BLT4</accession>
<protein>
    <submittedName>
        <fullName evidence="4">Virulence transcriptional regulatory protein PhoP</fullName>
    </submittedName>
</protein>
<feature type="modified residue" description="4-aspartylphosphate" evidence="2">
    <location>
        <position position="72"/>
    </location>
</feature>
<feature type="domain" description="Response regulatory" evidence="3">
    <location>
        <begin position="23"/>
        <end position="136"/>
    </location>
</feature>
<reference evidence="4 5" key="1">
    <citation type="submission" date="2017-03" db="EMBL/GenBank/DDBJ databases">
        <authorList>
            <person name="Afonso C.L."/>
            <person name="Miller P.J."/>
            <person name="Scott M.A."/>
            <person name="Spackman E."/>
            <person name="Goraichik I."/>
            <person name="Dimitrov K.M."/>
            <person name="Suarez D.L."/>
            <person name="Swayne D.E."/>
        </authorList>
    </citation>
    <scope>NUCLEOTIDE SEQUENCE [LARGE SCALE GENOMIC DNA]</scope>
    <source>
        <strain evidence="4 5">CECT 7745</strain>
    </source>
</reference>